<accession>D1VY21</accession>
<keyword evidence="3" id="KW-1185">Reference proteome</keyword>
<organism evidence="2 3">
    <name type="scientific">Hoylesella timonensis CRIS 5C-B1</name>
    <dbReference type="NCBI Taxonomy" id="679189"/>
    <lineage>
        <taxon>Bacteria</taxon>
        <taxon>Pseudomonadati</taxon>
        <taxon>Bacteroidota</taxon>
        <taxon>Bacteroidia</taxon>
        <taxon>Bacteroidales</taxon>
        <taxon>Prevotellaceae</taxon>
        <taxon>Hoylesella</taxon>
    </lineage>
</organism>
<sequence length="430" mass="46781">MRKTLLLLAMFVAFCSAQGFAADLEASTTLPTAGTPEHVFTIKSAKGTHMNGQTCPTNTYDKYGKFAFYAVEGKDNAYYIYSTTESKWITYEAADEYEGGKAFVTLGAEKVDACYFFASKTDDGAYDFAPATAGGDKAEQYLNWYGGVGEQTPLNGTVTVGLWKDPARVDPGSKWVLTLEADEPNPNPVDGDFKVNFGKEIDPVNTDRKVTGFSVAGTETAEQTVAIESIKPYVNLMEGSSKTVITCKRSEELTVKFQFAGVWMNSYVYIDTNKDKQFSFKDGQTDQTGTELYAYSFYSGNFSDDSQGVNSKGERLTGNDRNVLNPPAFNAPSEPGDYAIRLKVDWNSVDAGGQIGKDGTCYGDNGILANRGKIIDAILRVTDAAASIAGVEKSNNTPVEYYDLSGRRLKGEPTHGVFIRKGAKTVKVVK</sequence>
<evidence type="ECO:0000256" key="1">
    <source>
        <dbReference type="SAM" id="SignalP"/>
    </source>
</evidence>
<evidence type="ECO:0008006" key="4">
    <source>
        <dbReference type="Google" id="ProtNLM"/>
    </source>
</evidence>
<dbReference type="EMBL" id="ADEF01000015">
    <property type="protein sequence ID" value="EFA98094.1"/>
    <property type="molecule type" value="Genomic_DNA"/>
</dbReference>
<dbReference type="AlphaFoldDB" id="D1VY21"/>
<protein>
    <recommendedName>
        <fullName evidence="4">Lipocalin-like domain-containing protein</fullName>
    </recommendedName>
</protein>
<feature type="chain" id="PRO_5003026553" description="Lipocalin-like domain-containing protein" evidence="1">
    <location>
        <begin position="22"/>
        <end position="430"/>
    </location>
</feature>
<reference evidence="2 3" key="1">
    <citation type="submission" date="2009-12" db="EMBL/GenBank/DDBJ databases">
        <title>Genome Sequence of Prevotella timonensis CRIS 5C-B1.</title>
        <authorList>
            <person name="Durkin A.S."/>
            <person name="Madupu R."/>
            <person name="Torralba M."/>
            <person name="Methe B."/>
            <person name="Sutton G."/>
            <person name="Strausberg R.L."/>
            <person name="Nelson K.E."/>
        </authorList>
    </citation>
    <scope>NUCLEOTIDE SEQUENCE [LARGE SCALE GENOMIC DNA]</scope>
    <source>
        <strain evidence="2 3">CRIS 5C-B1</strain>
    </source>
</reference>
<keyword evidence="1" id="KW-0732">Signal</keyword>
<comment type="caution">
    <text evidence="2">The sequence shown here is derived from an EMBL/GenBank/DDBJ whole genome shotgun (WGS) entry which is preliminary data.</text>
</comment>
<feature type="signal peptide" evidence="1">
    <location>
        <begin position="1"/>
        <end position="21"/>
    </location>
</feature>
<gene>
    <name evidence="2" type="ORF">HMPREF9019_2009</name>
</gene>
<evidence type="ECO:0000313" key="2">
    <source>
        <dbReference type="EMBL" id="EFA98094.1"/>
    </source>
</evidence>
<name>D1VY21_9BACT</name>
<dbReference type="RefSeq" id="WP_008122964.1">
    <property type="nucleotide sequence ID" value="NZ_ADEF01000015.1"/>
</dbReference>
<proteinExistence type="predicted"/>
<evidence type="ECO:0000313" key="3">
    <source>
        <dbReference type="Proteomes" id="UP000004001"/>
    </source>
</evidence>
<dbReference type="Proteomes" id="UP000004001">
    <property type="component" value="Unassembled WGS sequence"/>
</dbReference>